<evidence type="ECO:0000259" key="1">
    <source>
        <dbReference type="Pfam" id="PF13472"/>
    </source>
</evidence>
<dbReference type="SUPFAM" id="SSF52266">
    <property type="entry name" value="SGNH hydrolase"/>
    <property type="match status" value="1"/>
</dbReference>
<dbReference type="PANTHER" id="PTHR30383:SF31">
    <property type="entry name" value="SGNH HYDROLASE-TYPE ESTERASE DOMAIN-CONTAINING PROTEIN-RELATED"/>
    <property type="match status" value="1"/>
</dbReference>
<dbReference type="Proteomes" id="UP001498476">
    <property type="component" value="Unassembled WGS sequence"/>
</dbReference>
<dbReference type="Pfam" id="PF13472">
    <property type="entry name" value="Lipase_GDSL_2"/>
    <property type="match status" value="1"/>
</dbReference>
<dbReference type="InterPro" id="IPR013830">
    <property type="entry name" value="SGNH_hydro"/>
</dbReference>
<organism evidence="2 3">
    <name type="scientific">Neonectria punicea</name>
    <dbReference type="NCBI Taxonomy" id="979145"/>
    <lineage>
        <taxon>Eukaryota</taxon>
        <taxon>Fungi</taxon>
        <taxon>Dikarya</taxon>
        <taxon>Ascomycota</taxon>
        <taxon>Pezizomycotina</taxon>
        <taxon>Sordariomycetes</taxon>
        <taxon>Hypocreomycetidae</taxon>
        <taxon>Hypocreales</taxon>
        <taxon>Nectriaceae</taxon>
        <taxon>Neonectria</taxon>
    </lineage>
</organism>
<gene>
    <name evidence="2" type="ORF">QQX98_008528</name>
</gene>
<reference evidence="2 3" key="1">
    <citation type="journal article" date="2025" name="Microbiol. Resour. Announc.">
        <title>Draft genome sequences for Neonectria magnoliae and Neonectria punicea, canker pathogens of Liriodendron tulipifera and Acer saccharum in West Virginia.</title>
        <authorList>
            <person name="Petronek H.M."/>
            <person name="Kasson M.T."/>
            <person name="Metheny A.M."/>
            <person name="Stauder C.M."/>
            <person name="Lovett B."/>
            <person name="Lynch S.C."/>
            <person name="Garnas J.R."/>
            <person name="Kasson L.R."/>
            <person name="Stajich J.E."/>
        </authorList>
    </citation>
    <scope>NUCLEOTIDE SEQUENCE [LARGE SCALE GENOMIC DNA]</scope>
    <source>
        <strain evidence="2 3">NRRL 64653</strain>
    </source>
</reference>
<evidence type="ECO:0000313" key="2">
    <source>
        <dbReference type="EMBL" id="KAK7409288.1"/>
    </source>
</evidence>
<feature type="domain" description="SGNH hydrolase-type esterase" evidence="1">
    <location>
        <begin position="3"/>
        <end position="181"/>
    </location>
</feature>
<sequence length="201" mass="22404">MPLGGSVTYGVGSSDGNGYRRLLRDMLLTDGYQICFVGSRKSGTMSNGDNEGWRGYRLDQIDNKARRSVATLLPNIFTINAGSNDCIQDFRIDDFGQRMRNMLEYFWQTSPTSTVVLSTLIVNADKEVNSRVLRANDQLRELVKLTAGEQKRIILADINSPEGPKLGDLVDGIHPGDQGYKKMAAIWFSAIRQARKDGFFS</sequence>
<dbReference type="EMBL" id="JAZAVJ010000156">
    <property type="protein sequence ID" value="KAK7409288.1"/>
    <property type="molecule type" value="Genomic_DNA"/>
</dbReference>
<dbReference type="InterPro" id="IPR051532">
    <property type="entry name" value="Ester_Hydrolysis_Enzymes"/>
</dbReference>
<protein>
    <recommendedName>
        <fullName evidence="1">SGNH hydrolase-type esterase domain-containing protein</fullName>
    </recommendedName>
</protein>
<keyword evidence="3" id="KW-1185">Reference proteome</keyword>
<dbReference type="PANTHER" id="PTHR30383">
    <property type="entry name" value="THIOESTERASE 1/PROTEASE 1/LYSOPHOSPHOLIPASE L1"/>
    <property type="match status" value="1"/>
</dbReference>
<dbReference type="InterPro" id="IPR036514">
    <property type="entry name" value="SGNH_hydro_sf"/>
</dbReference>
<name>A0ABR1GUX2_9HYPO</name>
<dbReference type="CDD" id="cd01833">
    <property type="entry name" value="XynB_like"/>
    <property type="match status" value="1"/>
</dbReference>
<accession>A0ABR1GUX2</accession>
<evidence type="ECO:0000313" key="3">
    <source>
        <dbReference type="Proteomes" id="UP001498476"/>
    </source>
</evidence>
<dbReference type="Gene3D" id="3.40.50.1110">
    <property type="entry name" value="SGNH hydrolase"/>
    <property type="match status" value="1"/>
</dbReference>
<comment type="caution">
    <text evidence="2">The sequence shown here is derived from an EMBL/GenBank/DDBJ whole genome shotgun (WGS) entry which is preliminary data.</text>
</comment>
<proteinExistence type="predicted"/>